<dbReference type="STRING" id="210143.A0A1R3K1P4"/>
<gene>
    <name evidence="1" type="ORF">CCACVL1_03203</name>
</gene>
<reference evidence="1 2" key="1">
    <citation type="submission" date="2013-09" db="EMBL/GenBank/DDBJ databases">
        <title>Corchorus capsularis genome sequencing.</title>
        <authorList>
            <person name="Alam M."/>
            <person name="Haque M.S."/>
            <person name="Islam M.S."/>
            <person name="Emdad E.M."/>
            <person name="Islam M.M."/>
            <person name="Ahmed B."/>
            <person name="Halim A."/>
            <person name="Hossen Q.M.M."/>
            <person name="Hossain M.Z."/>
            <person name="Ahmed R."/>
            <person name="Khan M.M."/>
            <person name="Islam R."/>
            <person name="Rashid M.M."/>
            <person name="Khan S.A."/>
            <person name="Rahman M.S."/>
            <person name="Alam M."/>
        </authorList>
    </citation>
    <scope>NUCLEOTIDE SEQUENCE [LARGE SCALE GENOMIC DNA]</scope>
    <source>
        <strain evidence="2">cv. CVL-1</strain>
        <tissue evidence="1">Whole seedling</tissue>
    </source>
</reference>
<evidence type="ECO:0000313" key="1">
    <source>
        <dbReference type="EMBL" id="OMP01009.1"/>
    </source>
</evidence>
<organism evidence="1 2">
    <name type="scientific">Corchorus capsularis</name>
    <name type="common">Jute</name>
    <dbReference type="NCBI Taxonomy" id="210143"/>
    <lineage>
        <taxon>Eukaryota</taxon>
        <taxon>Viridiplantae</taxon>
        <taxon>Streptophyta</taxon>
        <taxon>Embryophyta</taxon>
        <taxon>Tracheophyta</taxon>
        <taxon>Spermatophyta</taxon>
        <taxon>Magnoliopsida</taxon>
        <taxon>eudicotyledons</taxon>
        <taxon>Gunneridae</taxon>
        <taxon>Pentapetalae</taxon>
        <taxon>rosids</taxon>
        <taxon>malvids</taxon>
        <taxon>Malvales</taxon>
        <taxon>Malvaceae</taxon>
        <taxon>Grewioideae</taxon>
        <taxon>Apeibeae</taxon>
        <taxon>Corchorus</taxon>
    </lineage>
</organism>
<evidence type="ECO:0000313" key="2">
    <source>
        <dbReference type="Proteomes" id="UP000188268"/>
    </source>
</evidence>
<keyword evidence="2" id="KW-1185">Reference proteome</keyword>
<dbReference type="Gramene" id="OMP01009">
    <property type="protein sequence ID" value="OMP01009"/>
    <property type="gene ID" value="CCACVL1_03203"/>
</dbReference>
<sequence>MAIDSTAPRHEEFKVLVAIGKPRGIDRDTAVTAPPFPMLKLKCNIQINYVPDTTGGSDTNIPATITNHDSWGFFHLPLDVFTSDDNFSCHSPQSYIEHMSSLMKIPFELDNLFLRNSSRDGDSVPLKSPDKIVTQIADTVQVMADEVGVCGQEGNKVQVLIVIIEKKVTLPVKDYLKMLKEKQQQDLFCDKILGTRGRLFLSYVM</sequence>
<accession>A0A1R3K1P4</accession>
<dbReference type="Proteomes" id="UP000188268">
    <property type="component" value="Unassembled WGS sequence"/>
</dbReference>
<comment type="caution">
    <text evidence="1">The sequence shown here is derived from an EMBL/GenBank/DDBJ whole genome shotgun (WGS) entry which is preliminary data.</text>
</comment>
<dbReference type="EMBL" id="AWWV01006542">
    <property type="protein sequence ID" value="OMP01009.1"/>
    <property type="molecule type" value="Genomic_DNA"/>
</dbReference>
<protein>
    <submittedName>
        <fullName evidence="1">Uncharacterized protein</fullName>
    </submittedName>
</protein>
<name>A0A1R3K1P4_COCAP</name>
<proteinExistence type="predicted"/>
<dbReference type="AlphaFoldDB" id="A0A1R3K1P4"/>